<accession>A0A9Q0MD43</accession>
<dbReference type="Proteomes" id="UP001142055">
    <property type="component" value="Chromosome 1"/>
</dbReference>
<gene>
    <name evidence="1" type="ORF">RDWZM_000145</name>
</gene>
<evidence type="ECO:0000313" key="1">
    <source>
        <dbReference type="EMBL" id="KAJ6221600.1"/>
    </source>
</evidence>
<sequence length="632" mass="72281">MEGNFVTVKDDRIVAMFEDLESKGYVIVKECERDNNDSEYFRATIDVSELGVFTVGAHDRMSDAIRGVTLKLKIFLKKEGNGNSVSKHSLWEIKNRSDSPPMKTNSSQTKPITIGFVPLIERPKKTYTGSICSYDQSISEDNSSSSGFFQKPLIIFDDDPASPPTFSSTQLEPLISFDDDNLLNQITKTKKNKCFEEFVNKNYKNASFVLDEEHLQSQIDLIKKFNSVFSLSKSCFDVMEDLNKDGKIFSVETKRHDENENFSYQTTVQLSKMVSFIVPGENESCSKENAIRLTFNFLKSISDLIISFKEISSLTNDHTTIMRELLPKYRNLITINTKPCGDEFMTTAKLIGIHMFDEVASNPTNSINMAHERIINYFTKISSGTYEQTRGLNVLQGNLDSIPTEEKAFQEFIVDPKTRRYDSKTGIVNKSNTIHQALNIDKTHERVQLIKNFVSVYSKNKKSIEMLKELKSKYPAESQPLTFITQFDPIVCTYQTVIKIKPFGKVTANDLIEDECKRTAQRKAINFLKKMTEIVHYFKVAINNDEQKRSPLEIVEDLIRNNEVLIMLKTKHERSSHYETIIQFLNFTSISGIGSTSNESKEAAASNVLDYFKKYVLSFEPEMVEKMKMIKI</sequence>
<proteinExistence type="predicted"/>
<evidence type="ECO:0000313" key="2">
    <source>
        <dbReference type="Proteomes" id="UP001142055"/>
    </source>
</evidence>
<name>A0A9Q0MD43_BLOTA</name>
<comment type="caution">
    <text evidence="1">The sequence shown here is derived from an EMBL/GenBank/DDBJ whole genome shotgun (WGS) entry which is preliminary data.</text>
</comment>
<reference evidence="1" key="1">
    <citation type="submission" date="2022-12" db="EMBL/GenBank/DDBJ databases">
        <title>Genome assemblies of Blomia tropicalis.</title>
        <authorList>
            <person name="Cui Y."/>
        </authorList>
    </citation>
    <scope>NUCLEOTIDE SEQUENCE</scope>
    <source>
        <tissue evidence="1">Adult mites</tissue>
    </source>
</reference>
<dbReference type="AlphaFoldDB" id="A0A9Q0MD43"/>
<keyword evidence="2" id="KW-1185">Reference proteome</keyword>
<organism evidence="1 2">
    <name type="scientific">Blomia tropicalis</name>
    <name type="common">Mite</name>
    <dbReference type="NCBI Taxonomy" id="40697"/>
    <lineage>
        <taxon>Eukaryota</taxon>
        <taxon>Metazoa</taxon>
        <taxon>Ecdysozoa</taxon>
        <taxon>Arthropoda</taxon>
        <taxon>Chelicerata</taxon>
        <taxon>Arachnida</taxon>
        <taxon>Acari</taxon>
        <taxon>Acariformes</taxon>
        <taxon>Sarcoptiformes</taxon>
        <taxon>Astigmata</taxon>
        <taxon>Glycyphagoidea</taxon>
        <taxon>Echimyopodidae</taxon>
        <taxon>Blomia</taxon>
    </lineage>
</organism>
<protein>
    <submittedName>
        <fullName evidence="1">Uncharacterized protein</fullName>
    </submittedName>
</protein>
<dbReference type="EMBL" id="JAPWDV010000001">
    <property type="protein sequence ID" value="KAJ6221600.1"/>
    <property type="molecule type" value="Genomic_DNA"/>
</dbReference>